<evidence type="ECO:0000256" key="7">
    <source>
        <dbReference type="PIRSR" id="PIRSR000149-1"/>
    </source>
</evidence>
<sequence length="332" mass="35672">MAIKVGINGFGRIGRVIFRAAATRSDIEIVAINDLLNAEYMAYMLQYDSTHGRFHGAIKVNSEGNLVVNNKTIFVSTESNPGNLPWAAVNASVVIEATGHFLTDQTARPHITAGAKKVVLTGPSKDATPMFVMGVNHHSYQGQDIISNASCTTNCLAPLAKVINDKFGIVEALMTTIHATTATQKTVDGVSCKDWRSGRGAIQNIIPSATGAAKAVGQVIPELCGKITGMSFRVATPNVSVVDLTVRLKKSTSYEDICSTIQAASKGEMRGIIGFTSDQVVSSDFNGETMTSIFDARAGISLNDNFFKLISWYDNETGYSSKVLDLIRHIMQ</sequence>
<name>A0A451DJ16_9GAMM</name>
<feature type="binding site" evidence="8">
    <location>
        <begin position="150"/>
        <end position="152"/>
    </location>
    <ligand>
        <name>D-glyceraldehyde 3-phosphate</name>
        <dbReference type="ChEBI" id="CHEBI:59776"/>
    </ligand>
</feature>
<dbReference type="PRINTS" id="PR00078">
    <property type="entry name" value="G3PDHDRGNASE"/>
</dbReference>
<dbReference type="InterPro" id="IPR020828">
    <property type="entry name" value="GlycerAld_3-P_DH_NAD(P)-bd"/>
</dbReference>
<dbReference type="PIRSF" id="PIRSF000149">
    <property type="entry name" value="GAP_DH"/>
    <property type="match status" value="1"/>
</dbReference>
<dbReference type="InterPro" id="IPR020829">
    <property type="entry name" value="GlycerAld_3-P_DH_cat"/>
</dbReference>
<evidence type="ECO:0000313" key="15">
    <source>
        <dbReference type="Proteomes" id="UP000294462"/>
    </source>
</evidence>
<proteinExistence type="inferred from homology"/>
<feature type="site" description="Activates thiol group during catalysis" evidence="10">
    <location>
        <position position="178"/>
    </location>
</feature>
<evidence type="ECO:0000256" key="5">
    <source>
        <dbReference type="ARBA" id="ARBA00023027"/>
    </source>
</evidence>
<feature type="domain" description="Glyceraldehyde 3-phosphate dehydrogenase NAD(P) binding" evidence="13">
    <location>
        <begin position="3"/>
        <end position="151"/>
    </location>
</feature>
<keyword evidence="15" id="KW-1185">Reference proteome</keyword>
<feature type="binding site" evidence="8">
    <location>
        <position position="181"/>
    </location>
    <ligand>
        <name>D-glyceraldehyde 3-phosphate</name>
        <dbReference type="ChEBI" id="CHEBI:59776"/>
    </ligand>
</feature>
<feature type="binding site" evidence="9">
    <location>
        <position position="315"/>
    </location>
    <ligand>
        <name>NAD(+)</name>
        <dbReference type="ChEBI" id="CHEBI:57540"/>
    </ligand>
</feature>
<evidence type="ECO:0000313" key="14">
    <source>
        <dbReference type="EMBL" id="VFP86700.1"/>
    </source>
</evidence>
<dbReference type="OrthoDB" id="9803304at2"/>
<dbReference type="EC" id="1.2.1.-" evidence="12"/>
<feature type="binding site" evidence="9">
    <location>
        <begin position="12"/>
        <end position="13"/>
    </location>
    <ligand>
        <name>NAD(+)</name>
        <dbReference type="ChEBI" id="CHEBI:57540"/>
    </ligand>
</feature>
<dbReference type="CDD" id="cd18126">
    <property type="entry name" value="GAPDH_I_C"/>
    <property type="match status" value="1"/>
</dbReference>
<evidence type="ECO:0000256" key="1">
    <source>
        <dbReference type="ARBA" id="ARBA00003501"/>
    </source>
</evidence>
<dbReference type="FunFam" id="3.40.50.720:FF:000001">
    <property type="entry name" value="Glyceraldehyde-3-phosphate dehydrogenase"/>
    <property type="match status" value="1"/>
</dbReference>
<dbReference type="InterPro" id="IPR020831">
    <property type="entry name" value="GlycerAld/Erythrose_P_DH"/>
</dbReference>
<evidence type="ECO:0000256" key="6">
    <source>
        <dbReference type="ARBA" id="ARBA00047698"/>
    </source>
</evidence>
<dbReference type="Proteomes" id="UP000294462">
    <property type="component" value="Chromosome"/>
</dbReference>
<dbReference type="Gene3D" id="3.40.50.720">
    <property type="entry name" value="NAD(P)-binding Rossmann-like Domain"/>
    <property type="match status" value="1"/>
</dbReference>
<feature type="binding site" evidence="9">
    <location>
        <position position="34"/>
    </location>
    <ligand>
        <name>NAD(+)</name>
        <dbReference type="ChEBI" id="CHEBI:57540"/>
    </ligand>
</feature>
<dbReference type="Gene3D" id="3.30.360.10">
    <property type="entry name" value="Dihydrodipicolinate Reductase, domain 2"/>
    <property type="match status" value="1"/>
</dbReference>
<protein>
    <recommendedName>
        <fullName evidence="12">Glyceraldehyde-3-phosphate dehydrogenase</fullName>
        <ecNumber evidence="12">1.2.1.-</ecNumber>
    </recommendedName>
</protein>
<dbReference type="GO" id="GO:0004365">
    <property type="term" value="F:glyceraldehyde-3-phosphate dehydrogenase (NAD+) (phosphorylating) activity"/>
    <property type="evidence" value="ECO:0007669"/>
    <property type="project" value="UniProtKB-EC"/>
</dbReference>
<dbReference type="GO" id="GO:0050661">
    <property type="term" value="F:NADP binding"/>
    <property type="evidence" value="ECO:0007669"/>
    <property type="project" value="InterPro"/>
</dbReference>
<dbReference type="GO" id="GO:0072524">
    <property type="term" value="P:pyridine-containing compound metabolic process"/>
    <property type="evidence" value="ECO:0007669"/>
    <property type="project" value="UniProtKB-ARBA"/>
</dbReference>
<accession>A0A451DJ16</accession>
<comment type="catalytic activity">
    <reaction evidence="6">
        <text>D-glyceraldehyde 3-phosphate + phosphate + NAD(+) = (2R)-3-phospho-glyceroyl phosphate + NADH + H(+)</text>
        <dbReference type="Rhea" id="RHEA:10300"/>
        <dbReference type="ChEBI" id="CHEBI:15378"/>
        <dbReference type="ChEBI" id="CHEBI:43474"/>
        <dbReference type="ChEBI" id="CHEBI:57540"/>
        <dbReference type="ChEBI" id="CHEBI:57604"/>
        <dbReference type="ChEBI" id="CHEBI:57945"/>
        <dbReference type="ChEBI" id="CHEBI:59776"/>
        <dbReference type="EC" id="1.2.1.12"/>
    </reaction>
</comment>
<comment type="subunit">
    <text evidence="3">Homotetramer.</text>
</comment>
<keyword evidence="9" id="KW-0547">Nucleotide-binding</keyword>
<feature type="active site" description="Nucleophile" evidence="7">
    <location>
        <position position="151"/>
    </location>
</feature>
<dbReference type="RefSeq" id="WP_072666052.1">
    <property type="nucleotide sequence ID" value="NZ_LR217725.1"/>
</dbReference>
<dbReference type="PANTHER" id="PTHR10836">
    <property type="entry name" value="GLYCERALDEHYDE 3-PHOSPHATE DEHYDROGENASE"/>
    <property type="match status" value="1"/>
</dbReference>
<dbReference type="GO" id="GO:0051287">
    <property type="term" value="F:NAD binding"/>
    <property type="evidence" value="ECO:0007669"/>
    <property type="project" value="InterPro"/>
</dbReference>
<dbReference type="CDD" id="cd05214">
    <property type="entry name" value="GAPDH_I_N"/>
    <property type="match status" value="1"/>
</dbReference>
<dbReference type="FunFam" id="3.30.360.10:FF:000001">
    <property type="entry name" value="Glyceraldehyde-3-phosphate dehydrogenase"/>
    <property type="match status" value="1"/>
</dbReference>
<dbReference type="EMBL" id="LR217725">
    <property type="protein sequence ID" value="VFP86700.1"/>
    <property type="molecule type" value="Genomic_DNA"/>
</dbReference>
<dbReference type="InterPro" id="IPR006424">
    <property type="entry name" value="Glyceraldehyde-3-P_DH_1"/>
</dbReference>
<evidence type="ECO:0000256" key="11">
    <source>
        <dbReference type="RuleBase" id="RU000397"/>
    </source>
</evidence>
<dbReference type="GO" id="GO:0006006">
    <property type="term" value="P:glucose metabolic process"/>
    <property type="evidence" value="ECO:0007669"/>
    <property type="project" value="InterPro"/>
</dbReference>
<evidence type="ECO:0000256" key="4">
    <source>
        <dbReference type="ARBA" id="ARBA00023002"/>
    </source>
</evidence>
<feature type="binding site" evidence="9">
    <location>
        <position position="121"/>
    </location>
    <ligand>
        <name>NAD(+)</name>
        <dbReference type="ChEBI" id="CHEBI:57540"/>
    </ligand>
</feature>
<evidence type="ECO:0000256" key="3">
    <source>
        <dbReference type="ARBA" id="ARBA00011881"/>
    </source>
</evidence>
<dbReference type="Pfam" id="PF00044">
    <property type="entry name" value="Gp_dh_N"/>
    <property type="match status" value="1"/>
</dbReference>
<evidence type="ECO:0000256" key="2">
    <source>
        <dbReference type="ARBA" id="ARBA00007406"/>
    </source>
</evidence>
<evidence type="ECO:0000256" key="12">
    <source>
        <dbReference type="RuleBase" id="RU361160"/>
    </source>
</evidence>
<evidence type="ECO:0000256" key="8">
    <source>
        <dbReference type="PIRSR" id="PIRSR000149-2"/>
    </source>
</evidence>
<keyword evidence="4 12" id="KW-0560">Oxidoreductase</keyword>
<dbReference type="Pfam" id="PF02800">
    <property type="entry name" value="Gp_dh_C"/>
    <property type="match status" value="1"/>
</dbReference>
<dbReference type="SUPFAM" id="SSF51735">
    <property type="entry name" value="NAD(P)-binding Rossmann-fold domains"/>
    <property type="match status" value="1"/>
</dbReference>
<dbReference type="PROSITE" id="PS00071">
    <property type="entry name" value="GAPDH"/>
    <property type="match status" value="1"/>
</dbReference>
<dbReference type="NCBIfam" id="TIGR01534">
    <property type="entry name" value="GAPDH-I"/>
    <property type="match status" value="1"/>
</dbReference>
<evidence type="ECO:0000259" key="13">
    <source>
        <dbReference type="SMART" id="SM00846"/>
    </source>
</evidence>
<comment type="similarity">
    <text evidence="2 11">Belongs to the glyceraldehyde-3-phosphate dehydrogenase family.</text>
</comment>
<dbReference type="InterPro" id="IPR036291">
    <property type="entry name" value="NAD(P)-bd_dom_sf"/>
</dbReference>
<comment type="function">
    <text evidence="1">Catalyzes the oxidative phosphorylation of glyceraldehyde 3-phosphate (G3P) to 1,3-bisphosphoglycerate (BPG) using the cofactor NAD. The first reaction step involves the formation of a hemiacetal intermediate between G3P and a cysteine residue, and this hemiacetal intermediate is then oxidized to a thioester, with concomitant reduction of NAD to NADH. The reduced NADH is then exchanged with the second NAD, and the thioester is attacked by a nucleophilic inorganic phosphate to produce BPG.</text>
</comment>
<feature type="binding site" evidence="8">
    <location>
        <begin position="210"/>
        <end position="211"/>
    </location>
    <ligand>
        <name>D-glyceraldehyde 3-phosphate</name>
        <dbReference type="ChEBI" id="CHEBI:59776"/>
    </ligand>
</feature>
<reference evidence="14 15" key="1">
    <citation type="submission" date="2019-02" db="EMBL/GenBank/DDBJ databases">
        <authorList>
            <person name="Manzano-Marin A."/>
            <person name="Manzano-Marin A."/>
        </authorList>
    </citation>
    <scope>NUCLEOTIDE SEQUENCE [LARGE SCALE GENOMIC DNA]</scope>
    <source>
        <strain evidence="14 15">ErCipseudotaxifoliae</strain>
    </source>
</reference>
<dbReference type="KEGG" id="ehd:ERCIPSTX3056_132"/>
<dbReference type="PANTHER" id="PTHR10836:SF76">
    <property type="entry name" value="GLYCERALDEHYDE-3-PHOSPHATE DEHYDROGENASE-RELATED"/>
    <property type="match status" value="1"/>
</dbReference>
<dbReference type="SMART" id="SM00846">
    <property type="entry name" value="Gp_dh_N"/>
    <property type="match status" value="1"/>
</dbReference>
<dbReference type="InterPro" id="IPR020830">
    <property type="entry name" value="GlycerAld_3-P_DH_AS"/>
</dbReference>
<dbReference type="SUPFAM" id="SSF55347">
    <property type="entry name" value="Glyceraldehyde-3-phosphate dehydrogenase-like, C-terminal domain"/>
    <property type="match status" value="1"/>
</dbReference>
<gene>
    <name evidence="14" type="primary">gapA</name>
    <name evidence="14" type="ORF">ERCIPSTX3056_132</name>
</gene>
<keyword evidence="5 9" id="KW-0520">NAD</keyword>
<dbReference type="AlphaFoldDB" id="A0A451DJ16"/>
<organism evidence="14 15">
    <name type="scientific">Candidatus Erwinia haradaeae</name>
    <dbReference type="NCBI Taxonomy" id="1922217"/>
    <lineage>
        <taxon>Bacteria</taxon>
        <taxon>Pseudomonadati</taxon>
        <taxon>Pseudomonadota</taxon>
        <taxon>Gammaproteobacteria</taxon>
        <taxon>Enterobacterales</taxon>
        <taxon>Erwiniaceae</taxon>
        <taxon>Erwinia</taxon>
    </lineage>
</organism>
<evidence type="ECO:0000256" key="9">
    <source>
        <dbReference type="PIRSR" id="PIRSR000149-3"/>
    </source>
</evidence>
<evidence type="ECO:0000256" key="10">
    <source>
        <dbReference type="PIRSR" id="PIRSR000149-4"/>
    </source>
</evidence>
<feature type="binding site" evidence="8">
    <location>
        <position position="233"/>
    </location>
    <ligand>
        <name>D-glyceraldehyde 3-phosphate</name>
        <dbReference type="ChEBI" id="CHEBI:59776"/>
    </ligand>
</feature>